<protein>
    <submittedName>
        <fullName evidence="3">Phosphatidylinositol kinase</fullName>
    </submittedName>
</protein>
<gene>
    <name evidence="3" type="ORF">BA92_05105</name>
    <name evidence="2" type="ORF">IE90_11165</name>
</gene>
<accession>A0A0C3MH62</accession>
<sequence>MRRAQIFVNNILAGILTEQDDYTYLFKYDHDYLLNPLSTAISLTLPKTEETYHSRYLFSFFFNLLAEGANKAIQNRLLKIDEKDYFTRLIKTAYTDTIGAVTIREIKEL</sequence>
<keyword evidence="5" id="KW-1185">Reference proteome</keyword>
<evidence type="ECO:0000259" key="1">
    <source>
        <dbReference type="Pfam" id="PF13657"/>
    </source>
</evidence>
<dbReference type="NCBIfam" id="TIGR03071">
    <property type="entry name" value="couple_hipA"/>
    <property type="match status" value="1"/>
</dbReference>
<keyword evidence="3" id="KW-0418">Kinase</keyword>
<dbReference type="GO" id="GO:0016301">
    <property type="term" value="F:kinase activity"/>
    <property type="evidence" value="ECO:0007669"/>
    <property type="project" value="UniProtKB-KW"/>
</dbReference>
<keyword evidence="3" id="KW-0808">Transferase</keyword>
<dbReference type="Proteomes" id="UP000031980">
    <property type="component" value="Unassembled WGS sequence"/>
</dbReference>
<dbReference type="Pfam" id="PF13657">
    <property type="entry name" value="Couple_hipA"/>
    <property type="match status" value="1"/>
</dbReference>
<feature type="domain" description="HipA N-terminal subdomain 1" evidence="1">
    <location>
        <begin position="5"/>
        <end position="103"/>
    </location>
</feature>
<dbReference type="RefSeq" id="WP_041503862.1">
    <property type="nucleotide sequence ID" value="NZ_JPIT01000031.1"/>
</dbReference>
<evidence type="ECO:0000313" key="3">
    <source>
        <dbReference type="EMBL" id="KIO45833.1"/>
    </source>
</evidence>
<comment type="caution">
    <text evidence="3">The sequence shown here is derived from an EMBL/GenBank/DDBJ whole genome shotgun (WGS) entry which is preliminary data.</text>
</comment>
<dbReference type="Proteomes" id="UP000031937">
    <property type="component" value="Unassembled WGS sequence"/>
</dbReference>
<evidence type="ECO:0000313" key="5">
    <source>
        <dbReference type="Proteomes" id="UP000031980"/>
    </source>
</evidence>
<reference evidence="2 4" key="2">
    <citation type="submission" date="2014-07" db="EMBL/GenBank/DDBJ databases">
        <title>Porphyromonadaceae bacterium OUH 334697 = ATCC BAA-2682 = DSM 28341 draft genome.</title>
        <authorList>
            <person name="Sydenham T.V."/>
            <person name="Hasman H."/>
            <person name="Justesen U.S."/>
        </authorList>
    </citation>
    <scope>NUCLEOTIDE SEQUENCE [LARGE SCALE GENOMIC DNA]</scope>
    <source>
        <strain evidence="2 4">OUH 334697</strain>
    </source>
</reference>
<proteinExistence type="predicted"/>
<reference evidence="3 5" key="1">
    <citation type="submission" date="2014-07" db="EMBL/GenBank/DDBJ databases">
        <title>Porphyromonadaceae bacterium OUH 308042 = ATCC BAA-2681 = DSM 28342 draft genome.</title>
        <authorList>
            <person name="Sydenham T.V."/>
            <person name="Hasman H."/>
            <person name="Justensen U.S."/>
        </authorList>
    </citation>
    <scope>NUCLEOTIDE SEQUENCE [LARGE SCALE GENOMIC DNA]</scope>
    <source>
        <strain evidence="3 5">OUH 308042</strain>
    </source>
</reference>
<evidence type="ECO:0000313" key="4">
    <source>
        <dbReference type="Proteomes" id="UP000031937"/>
    </source>
</evidence>
<dbReference type="InterPro" id="IPR017508">
    <property type="entry name" value="HipA_N1"/>
</dbReference>
<dbReference type="EMBL" id="JPIU01000037">
    <property type="protein sequence ID" value="KIO45833.1"/>
    <property type="molecule type" value="Genomic_DNA"/>
</dbReference>
<dbReference type="OrthoDB" id="196808at2"/>
<dbReference type="AlphaFoldDB" id="A0A0C3MH62"/>
<dbReference type="EMBL" id="JPIT01000031">
    <property type="protein sequence ID" value="KIO43669.1"/>
    <property type="molecule type" value="Genomic_DNA"/>
</dbReference>
<name>A0A0C3MH62_9PORP</name>
<evidence type="ECO:0000313" key="2">
    <source>
        <dbReference type="EMBL" id="KIO43669.1"/>
    </source>
</evidence>
<organism evidence="3 5">
    <name type="scientific">Sanguibacteroides justesenii</name>
    <dbReference type="NCBI Taxonomy" id="1547597"/>
    <lineage>
        <taxon>Bacteria</taxon>
        <taxon>Pseudomonadati</taxon>
        <taxon>Bacteroidota</taxon>
        <taxon>Bacteroidia</taxon>
        <taxon>Bacteroidales</taxon>
        <taxon>Porphyromonadaceae</taxon>
        <taxon>Sanguibacteroides</taxon>
    </lineage>
</organism>